<evidence type="ECO:0000313" key="1">
    <source>
        <dbReference type="EMBL" id="MFD0942918.1"/>
    </source>
</evidence>
<keyword evidence="2" id="KW-1185">Reference proteome</keyword>
<sequence length="54" mass="6086">MHQTKDDENMKAVADKELQAEMVGVLTAMSIVSKRLANQLSMLHKDKEADKKTK</sequence>
<name>A0ABW3GXA1_9BACL</name>
<dbReference type="RefSeq" id="WP_381009949.1">
    <property type="nucleotide sequence ID" value="NZ_JBHTJF010000016.1"/>
</dbReference>
<reference evidence="2" key="1">
    <citation type="journal article" date="2019" name="Int. J. Syst. Evol. Microbiol.">
        <title>The Global Catalogue of Microorganisms (GCM) 10K type strain sequencing project: providing services to taxonomists for standard genome sequencing and annotation.</title>
        <authorList>
            <consortium name="The Broad Institute Genomics Platform"/>
            <consortium name="The Broad Institute Genome Sequencing Center for Infectious Disease"/>
            <person name="Wu L."/>
            <person name="Ma J."/>
        </authorList>
    </citation>
    <scope>NUCLEOTIDE SEQUENCE [LARGE SCALE GENOMIC DNA]</scope>
    <source>
        <strain evidence="2">CCUG 63563</strain>
    </source>
</reference>
<accession>A0ABW3GXA1</accession>
<organism evidence="1 2">
    <name type="scientific">Savagea faecisuis</name>
    <dbReference type="NCBI Taxonomy" id="1274803"/>
    <lineage>
        <taxon>Bacteria</taxon>
        <taxon>Bacillati</taxon>
        <taxon>Bacillota</taxon>
        <taxon>Bacilli</taxon>
        <taxon>Bacillales</taxon>
        <taxon>Caryophanaceae</taxon>
        <taxon>Savagea</taxon>
    </lineage>
</organism>
<proteinExistence type="predicted"/>
<evidence type="ECO:0000313" key="2">
    <source>
        <dbReference type="Proteomes" id="UP001596976"/>
    </source>
</evidence>
<dbReference type="EMBL" id="JBHTJF010000016">
    <property type="protein sequence ID" value="MFD0942918.1"/>
    <property type="molecule type" value="Genomic_DNA"/>
</dbReference>
<gene>
    <name evidence="1" type="ORF">ACFQ0V_03945</name>
</gene>
<dbReference type="Proteomes" id="UP001596976">
    <property type="component" value="Unassembled WGS sequence"/>
</dbReference>
<protein>
    <submittedName>
        <fullName evidence="1">Uncharacterized protein</fullName>
    </submittedName>
</protein>
<comment type="caution">
    <text evidence="1">The sequence shown here is derived from an EMBL/GenBank/DDBJ whole genome shotgun (WGS) entry which is preliminary data.</text>
</comment>